<dbReference type="EMBL" id="RHIB01000002">
    <property type="protein sequence ID" value="RNA67605.1"/>
    <property type="molecule type" value="Genomic_DNA"/>
</dbReference>
<evidence type="ECO:0000256" key="1">
    <source>
        <dbReference type="SAM" id="Phobius"/>
    </source>
</evidence>
<organism evidence="2 3">
    <name type="scientific">Alteribacter keqinensis</name>
    <dbReference type="NCBI Taxonomy" id="2483800"/>
    <lineage>
        <taxon>Bacteria</taxon>
        <taxon>Bacillati</taxon>
        <taxon>Bacillota</taxon>
        <taxon>Bacilli</taxon>
        <taxon>Bacillales</taxon>
        <taxon>Bacillaceae</taxon>
        <taxon>Alteribacter</taxon>
    </lineage>
</organism>
<dbReference type="Proteomes" id="UP000278746">
    <property type="component" value="Unassembled WGS sequence"/>
</dbReference>
<dbReference type="AlphaFoldDB" id="A0A3M7TQ79"/>
<sequence>MLKKIWMKSTVAAVTTLLLAVGMITFLLIPPHTQLLESFILLLFVLSAAFIGILLFGLTVSLLSDIVTGKLAGAPRVIASLLIHTLAGYLVTATLGFIVATVVAVVFFICDEVMKLLIRKDIVHF</sequence>
<gene>
    <name evidence="2" type="ORF">EBO34_12840</name>
</gene>
<accession>A0A3M7TQ79</accession>
<proteinExistence type="predicted"/>
<protein>
    <submittedName>
        <fullName evidence="2">Uncharacterized protein</fullName>
    </submittedName>
</protein>
<reference evidence="2 3" key="1">
    <citation type="submission" date="2018-10" db="EMBL/GenBank/DDBJ databases">
        <title>Bacillus Keqinensis sp. nov., a moderately halophilic bacterium isolated from a saline-alkaline lake.</title>
        <authorList>
            <person name="Wang H."/>
        </authorList>
    </citation>
    <scope>NUCLEOTIDE SEQUENCE [LARGE SCALE GENOMIC DNA]</scope>
    <source>
        <strain evidence="2 3">KQ-3</strain>
    </source>
</reference>
<comment type="caution">
    <text evidence="2">The sequence shown here is derived from an EMBL/GenBank/DDBJ whole genome shotgun (WGS) entry which is preliminary data.</text>
</comment>
<feature type="transmembrane region" description="Helical" evidence="1">
    <location>
        <begin position="6"/>
        <end position="29"/>
    </location>
</feature>
<dbReference type="RefSeq" id="WP_122899172.1">
    <property type="nucleotide sequence ID" value="NZ_RHIB01000002.1"/>
</dbReference>
<keyword evidence="3" id="KW-1185">Reference proteome</keyword>
<evidence type="ECO:0000313" key="2">
    <source>
        <dbReference type="EMBL" id="RNA67605.1"/>
    </source>
</evidence>
<feature type="transmembrane region" description="Helical" evidence="1">
    <location>
        <begin position="41"/>
        <end position="63"/>
    </location>
</feature>
<keyword evidence="1" id="KW-0812">Transmembrane</keyword>
<keyword evidence="1" id="KW-1133">Transmembrane helix</keyword>
<evidence type="ECO:0000313" key="3">
    <source>
        <dbReference type="Proteomes" id="UP000278746"/>
    </source>
</evidence>
<name>A0A3M7TQ79_9BACI</name>
<keyword evidence="1" id="KW-0472">Membrane</keyword>
<feature type="transmembrane region" description="Helical" evidence="1">
    <location>
        <begin position="83"/>
        <end position="110"/>
    </location>
</feature>